<proteinExistence type="predicted"/>
<dbReference type="STRING" id="1300341.I595_869"/>
<dbReference type="Gene3D" id="3.40.30.40">
    <property type="entry name" value="Perfringolysin"/>
    <property type="match status" value="1"/>
</dbReference>
<organism evidence="2 3">
    <name type="scientific">Croceitalea dokdonensis DOKDO 023</name>
    <dbReference type="NCBI Taxonomy" id="1300341"/>
    <lineage>
        <taxon>Bacteria</taxon>
        <taxon>Pseudomonadati</taxon>
        <taxon>Bacteroidota</taxon>
        <taxon>Flavobacteriia</taxon>
        <taxon>Flavobacteriales</taxon>
        <taxon>Flavobacteriaceae</taxon>
        <taxon>Croceitalea</taxon>
    </lineage>
</organism>
<keyword evidence="3" id="KW-1185">Reference proteome</keyword>
<dbReference type="Gene3D" id="3.30.1040.20">
    <property type="match status" value="1"/>
</dbReference>
<dbReference type="Proteomes" id="UP000050280">
    <property type="component" value="Unassembled WGS sequence"/>
</dbReference>
<name>A0A0P7AG82_9FLAO</name>
<sequence>MKTKNYSYWIILLVIGCLTLAISCSSEDGGDIQAIDTDGDGVIDANDDCPAQIGPSSNQGCPTTEAGLTFDEVINLGADPETFPMSRTEEVITESEPVSEDYPTLDEDGDPVTERFICTTKRVSVLDGNGQFPLFDSNADVIYPGNLLQGKSLVNATPAPIVVKRAGGTISYNLNNGNLNSSFTVEEVRKSSIQDAMNSIIANSGEVVPANFQLDIVQIESESQMALEMGIDVETFTTKVSSDMSFSQDLSYNRTLVKLQQSYYTMSFDLPTSPEEIFDASVTPQDLATFVQADNPATFISSVTYGRIFYMLIESTSSRTEMEANIDFAYDGLVASVEGELETNFLDSLDNLRIKVIAYGGDAAGTFQLAGESSISEIANKIAESTDVRAGLPLSYVVRSVKRPDLIVGTELATEYDMVDCELKGVLPPARLQALVDLFEDDADGGGIGAMVNVSASNILVFNKMGDKYAWFHASTGDIKGVFSIAEPNSPLGVVPLDKVGAAIQGNIRGLYFFSETGSITAVLRYEIENWSGDIDAPTSPIGNFDGITYSTVDIYGDQDAYPFTGGDFTAALSFSVTAVTHGFYGDGGSLIAYYLPSSGRWTATSASTLFEKVGAACYVSFGGGTTLQYLSVNIDGDELKLEQNSPNIVDGPWVIN</sequence>
<dbReference type="Gene3D" id="3.90.840.10">
    <property type="entry name" value="Thiol-activated cytolysin superfamily/Thiol-activated cytolysin, alpha-beta domain"/>
    <property type="match status" value="1"/>
</dbReference>
<dbReference type="EMBL" id="LDJX01000002">
    <property type="protein sequence ID" value="KPM32453.1"/>
    <property type="molecule type" value="Genomic_DNA"/>
</dbReference>
<dbReference type="OrthoDB" id="662759at2"/>
<comment type="caution">
    <text evidence="2">The sequence shown here is derived from an EMBL/GenBank/DDBJ whole genome shotgun (WGS) entry which is preliminary data.</text>
</comment>
<dbReference type="PROSITE" id="PS51257">
    <property type="entry name" value="PROKAR_LIPOPROTEIN"/>
    <property type="match status" value="1"/>
</dbReference>
<dbReference type="PRINTS" id="PR01400">
    <property type="entry name" value="TACYTOLYSIN"/>
</dbReference>
<dbReference type="PATRIC" id="fig|1300341.3.peg.1086"/>
<reference evidence="2 3" key="1">
    <citation type="submission" date="2015-09" db="EMBL/GenBank/DDBJ databases">
        <title>Genome sequence of the marine flavobacterium Croceitalea dokdonensis DOKDO 023 that contains proton- and sodium-pumping rhodopsins.</title>
        <authorList>
            <person name="Kwon S.-K."/>
            <person name="Lee H.K."/>
            <person name="Kwak M.-J."/>
            <person name="Kim J.F."/>
        </authorList>
    </citation>
    <scope>NUCLEOTIDE SEQUENCE [LARGE SCALE GENOMIC DNA]</scope>
    <source>
        <strain evidence="2 3">DOKDO 023</strain>
    </source>
</reference>
<dbReference type="InterPro" id="IPR036359">
    <property type="entry name" value="Thiol_cytolysin_sf"/>
</dbReference>
<dbReference type="RefSeq" id="WP_083467490.1">
    <property type="nucleotide sequence ID" value="NZ_LDJX01000002.1"/>
</dbReference>
<dbReference type="Pfam" id="PF01289">
    <property type="entry name" value="Thiol_cytolysin"/>
    <property type="match status" value="1"/>
</dbReference>
<feature type="region of interest" description="Disordered" evidence="1">
    <location>
        <begin position="88"/>
        <end position="111"/>
    </location>
</feature>
<dbReference type="GO" id="GO:0015485">
    <property type="term" value="F:cholesterol binding"/>
    <property type="evidence" value="ECO:0007669"/>
    <property type="project" value="InterPro"/>
</dbReference>
<dbReference type="SUPFAM" id="SSF56978">
    <property type="entry name" value="Perfringolysin"/>
    <property type="match status" value="1"/>
</dbReference>
<evidence type="ECO:0000256" key="1">
    <source>
        <dbReference type="SAM" id="MobiDB-lite"/>
    </source>
</evidence>
<evidence type="ECO:0000313" key="3">
    <source>
        <dbReference type="Proteomes" id="UP000050280"/>
    </source>
</evidence>
<feature type="compositionally biased region" description="Acidic residues" evidence="1">
    <location>
        <begin position="91"/>
        <end position="111"/>
    </location>
</feature>
<evidence type="ECO:0000313" key="2">
    <source>
        <dbReference type="EMBL" id="KPM32453.1"/>
    </source>
</evidence>
<dbReference type="InterPro" id="IPR036363">
    <property type="entry name" value="Thiol_cytolysin_ab_sf"/>
</dbReference>
<gene>
    <name evidence="2" type="ORF">I595_869</name>
</gene>
<dbReference type="InterPro" id="IPR001869">
    <property type="entry name" value="Thiol_cytolysin"/>
</dbReference>
<protein>
    <submittedName>
        <fullName evidence="2">Thiol-activated cytolysin</fullName>
    </submittedName>
</protein>
<dbReference type="AlphaFoldDB" id="A0A0P7AG82"/>
<accession>A0A0P7AG82</accession>